<organism evidence="4 5">
    <name type="scientific">Ketobacter alkanivorans</name>
    <dbReference type="NCBI Taxonomy" id="1917421"/>
    <lineage>
        <taxon>Bacteria</taxon>
        <taxon>Pseudomonadati</taxon>
        <taxon>Pseudomonadota</taxon>
        <taxon>Gammaproteobacteria</taxon>
        <taxon>Pseudomonadales</taxon>
        <taxon>Ketobacteraceae</taxon>
        <taxon>Ketobacter</taxon>
    </lineage>
</organism>
<evidence type="ECO:0000313" key="5">
    <source>
        <dbReference type="Proteomes" id="UP000235116"/>
    </source>
</evidence>
<keyword evidence="1" id="KW-0812">Transmembrane</keyword>
<dbReference type="InterPro" id="IPR025196">
    <property type="entry name" value="DUF4126"/>
</dbReference>
<evidence type="ECO:0008006" key="6">
    <source>
        <dbReference type="Google" id="ProtNLM"/>
    </source>
</evidence>
<accession>A0A2K9LRK6</accession>
<keyword evidence="5" id="KW-1185">Reference proteome</keyword>
<feature type="domain" description="SHOCT" evidence="2">
    <location>
        <begin position="219"/>
        <end position="246"/>
    </location>
</feature>
<dbReference type="Pfam" id="PF13548">
    <property type="entry name" value="DUF4126"/>
    <property type="match status" value="1"/>
</dbReference>
<dbReference type="EMBL" id="CP022684">
    <property type="protein sequence ID" value="AUM14969.1"/>
    <property type="molecule type" value="Genomic_DNA"/>
</dbReference>
<dbReference type="InterPro" id="IPR018649">
    <property type="entry name" value="SHOCT"/>
</dbReference>
<name>A0A2K9LRK6_9GAMM</name>
<feature type="domain" description="DUF4126" evidence="3">
    <location>
        <begin position="11"/>
        <end position="183"/>
    </location>
</feature>
<dbReference type="Proteomes" id="UP000235116">
    <property type="component" value="Chromosome"/>
</dbReference>
<evidence type="ECO:0000313" key="4">
    <source>
        <dbReference type="EMBL" id="AUM14969.1"/>
    </source>
</evidence>
<keyword evidence="1" id="KW-1133">Transmembrane helix</keyword>
<reference evidence="5" key="1">
    <citation type="submission" date="2017-08" db="EMBL/GenBank/DDBJ databases">
        <title>Direct submision.</title>
        <authorList>
            <person name="Kim S.-J."/>
            <person name="Rhee S.-K."/>
        </authorList>
    </citation>
    <scope>NUCLEOTIDE SEQUENCE [LARGE SCALE GENOMIC DNA]</scope>
    <source>
        <strain evidence="5">GI5</strain>
    </source>
</reference>
<feature type="transmembrane region" description="Helical" evidence="1">
    <location>
        <begin position="164"/>
        <end position="185"/>
    </location>
</feature>
<dbReference type="Pfam" id="PF09851">
    <property type="entry name" value="SHOCT"/>
    <property type="match status" value="1"/>
</dbReference>
<keyword evidence="1" id="KW-0472">Membrane</keyword>
<dbReference type="OrthoDB" id="181455at2"/>
<feature type="transmembrane region" description="Helical" evidence="1">
    <location>
        <begin position="6"/>
        <end position="32"/>
    </location>
</feature>
<dbReference type="RefSeq" id="WP_101896340.1">
    <property type="nucleotide sequence ID" value="NZ_CP022684.1"/>
</dbReference>
<proteinExistence type="predicted"/>
<sequence>MEEYQALISTIALTMGISWASGINLYAALLVLGIGGSTGNIDLPPDLQSLQDPLVIMAAGAMYAVEFFADKTPGVDSGWDTLHTFVRIPAGAMLAAGAVGDVTPSLEIAAGILGGGMAATSHATKAGTRLLINTSPEPVTNWIASFSEDLLVFGGLWAALNHPILFLVFLLVFIVLVIWLLPKIFRAIKLMVRKIGQWLGLVEKDQGGADNKLQQHYLDRLQQLKQLLDQGALTQEEFEAEKALLLTQRNKAST</sequence>
<evidence type="ECO:0000256" key="1">
    <source>
        <dbReference type="SAM" id="Phobius"/>
    </source>
</evidence>
<evidence type="ECO:0000259" key="3">
    <source>
        <dbReference type="Pfam" id="PF13548"/>
    </source>
</evidence>
<dbReference type="KEGG" id="kak:Kalk_14545"/>
<protein>
    <recommendedName>
        <fullName evidence="6">DUF4126 domain-containing protein</fullName>
    </recommendedName>
</protein>
<evidence type="ECO:0000259" key="2">
    <source>
        <dbReference type="Pfam" id="PF09851"/>
    </source>
</evidence>
<gene>
    <name evidence="4" type="ORF">Kalk_14545</name>
</gene>
<dbReference type="AlphaFoldDB" id="A0A2K9LRK6"/>